<dbReference type="Gene3D" id="3.50.50.60">
    <property type="entry name" value="FAD/NAD(P)-binding domain"/>
    <property type="match status" value="2"/>
</dbReference>
<keyword evidence="4" id="KW-1185">Reference proteome</keyword>
<gene>
    <name evidence="3" type="ORF">FisN_14Lh352</name>
</gene>
<reference evidence="3 4" key="1">
    <citation type="journal article" date="2015" name="Plant Cell">
        <title>Oil accumulation by the oleaginous diatom Fistulifera solaris as revealed by the genome and transcriptome.</title>
        <authorList>
            <person name="Tanaka T."/>
            <person name="Maeda Y."/>
            <person name="Veluchamy A."/>
            <person name="Tanaka M."/>
            <person name="Abida H."/>
            <person name="Marechal E."/>
            <person name="Bowler C."/>
            <person name="Muto M."/>
            <person name="Sunaga Y."/>
            <person name="Tanaka M."/>
            <person name="Yoshino T."/>
            <person name="Taniguchi T."/>
            <person name="Fukuda Y."/>
            <person name="Nemoto M."/>
            <person name="Matsumoto M."/>
            <person name="Wong P.S."/>
            <person name="Aburatani S."/>
            <person name="Fujibuchi W."/>
        </authorList>
    </citation>
    <scope>NUCLEOTIDE SEQUENCE [LARGE SCALE GENOMIC DNA]</scope>
    <source>
        <strain evidence="3 4">JPCC DA0580</strain>
    </source>
</reference>
<dbReference type="OrthoDB" id="39767at2759"/>
<dbReference type="PANTHER" id="PTHR13789:SF309">
    <property type="entry name" value="PUTATIVE (AFU_ORTHOLOGUE AFUA_6G14510)-RELATED"/>
    <property type="match status" value="1"/>
</dbReference>
<dbReference type="GO" id="GO:0004497">
    <property type="term" value="F:monooxygenase activity"/>
    <property type="evidence" value="ECO:0007669"/>
    <property type="project" value="UniProtKB-KW"/>
</dbReference>
<dbReference type="InParanoid" id="A0A1Z5JI07"/>
<evidence type="ECO:0008006" key="5">
    <source>
        <dbReference type="Google" id="ProtNLM"/>
    </source>
</evidence>
<accession>A0A1Z5JI07</accession>
<dbReference type="Proteomes" id="UP000198406">
    <property type="component" value="Unassembled WGS sequence"/>
</dbReference>
<dbReference type="PANTHER" id="PTHR13789">
    <property type="entry name" value="MONOOXYGENASE"/>
    <property type="match status" value="1"/>
</dbReference>
<dbReference type="InterPro" id="IPR036188">
    <property type="entry name" value="FAD/NAD-bd_sf"/>
</dbReference>
<dbReference type="EMBL" id="BDSP01000071">
    <property type="protein sequence ID" value="GAX13637.1"/>
    <property type="molecule type" value="Genomic_DNA"/>
</dbReference>
<evidence type="ECO:0000256" key="1">
    <source>
        <dbReference type="ARBA" id="ARBA00023002"/>
    </source>
</evidence>
<dbReference type="AlphaFoldDB" id="A0A1Z5JI07"/>
<evidence type="ECO:0000313" key="4">
    <source>
        <dbReference type="Proteomes" id="UP000198406"/>
    </source>
</evidence>
<comment type="caution">
    <text evidence="3">The sequence shown here is derived from an EMBL/GenBank/DDBJ whole genome shotgun (WGS) entry which is preliminary data.</text>
</comment>
<proteinExistence type="predicted"/>
<dbReference type="InterPro" id="IPR050493">
    <property type="entry name" value="FAD-dep_Monooxygenase_BioMet"/>
</dbReference>
<keyword evidence="2" id="KW-0503">Monooxygenase</keyword>
<evidence type="ECO:0000313" key="3">
    <source>
        <dbReference type="EMBL" id="GAX13637.1"/>
    </source>
</evidence>
<organism evidence="3 4">
    <name type="scientific">Fistulifera solaris</name>
    <name type="common">Oleaginous diatom</name>
    <dbReference type="NCBI Taxonomy" id="1519565"/>
    <lineage>
        <taxon>Eukaryota</taxon>
        <taxon>Sar</taxon>
        <taxon>Stramenopiles</taxon>
        <taxon>Ochrophyta</taxon>
        <taxon>Bacillariophyta</taxon>
        <taxon>Bacillariophyceae</taxon>
        <taxon>Bacillariophycidae</taxon>
        <taxon>Naviculales</taxon>
        <taxon>Naviculaceae</taxon>
        <taxon>Fistulifera</taxon>
    </lineage>
</organism>
<dbReference type="SUPFAM" id="SSF51905">
    <property type="entry name" value="FAD/NAD(P)-binding domain"/>
    <property type="match status" value="1"/>
</dbReference>
<protein>
    <recommendedName>
        <fullName evidence="5">FAD-binding domain-containing protein</fullName>
    </recommendedName>
</protein>
<dbReference type="Gene3D" id="3.30.9.30">
    <property type="match status" value="2"/>
</dbReference>
<sequence length="567" mass="63890">MSSLHRLISTSLTQSIQTSKRRKRILPSTYVLSPSSFKFSTLTTAPQSLPGERLRVAVVGGGCAGLSSALHLAPLVEKGLLASPIDIYTHDNHLTAHQRDIGVGVWSTALDPFRLEQDRPSHQLAYKSLIQAGTWVTNVGYRTPDGSWLMKSHLPSNHLEADQRNMPALLFLREKDLWNSLSTAVHWEQQRGMIQIHTQQKVTQLWEQSTRPFSTHLMIEKQGNKGLSLPTEREYHVIIAADGTHSLLRQQYGGHDVERRVRLTGTGALPMPLDIPAEGQHASAADWNEMQRQTGIGLQDRHYTVYRGNSVLTRNEMGLDDTSFQTWGTGNSMRFATVPMVYPVGNRKEERQVWFITCNDPEIAQETNPSKRQDLLLEKFQGWHDPIRRIVEATGPNEILADRAIAHRYATSPVLNFNHVVEKMRGIRPPNSGSGPFIIFVGDAFMTIDPILAQGFTVGMEGAYIMKKAIEKACVKCERDSSLNYDPYLLEKVLRERDESRMKRLVCLLRATELVQFLGQPSGTLGQFQTKILRPVVQMIPNLIKSPIFDRVLKYSLGITPFRTKGE</sequence>
<keyword evidence="1" id="KW-0560">Oxidoreductase</keyword>
<name>A0A1Z5JI07_FISSO</name>
<evidence type="ECO:0000256" key="2">
    <source>
        <dbReference type="ARBA" id="ARBA00023033"/>
    </source>
</evidence>